<evidence type="ECO:0000313" key="10">
    <source>
        <dbReference type="Proteomes" id="UP000001593"/>
    </source>
</evidence>
<sequence length="689" mass="78533">MSSSSDTYASIRRAQLTCAYLHTNSTTHEFLFGALAELVDNARDASSKKIDIYTEPAESFLGKFMLCFKDDGDGMDQSEVANVIQFGRSIKRKVDQHMIGQYGNGLKSGTMRIGKDMLLFSKKNNTLNCLFLSQTFLKQEKLDDVVVPMPSWDGSTKQPLLREGEKLADHRLEVGIIMKYSPFKTEQDLLDEFDKLNKTGTLVVVYNMQTMDNGEPELDIVSDPHDIKMADPNAGERYCEDDSVLPERKSFRAYSAILYLDPKMKIYIQHKKVHTRRLITCLYKPREYQFTSSRFKRRSEKEADKAEEEYKLAQSNCRDVVAHKNEMEDPANLSKMSMADQRKLNKEVAEAQADVIMKKKTAMMKRKSTKDPKTLKFMFGINLENRKCCGVMVYNCSRLIKLYEKVGCQTEGGIKGYGVIGIVDIPYLVLEPTHNKQDFADHKEFKSLTRALGEHLDHYWSECPIASQGPKKFWETYGYLSEKLQESPSNEPRYLRKRMMDSTIYVQCDKCLKWRSLPFHSSLIGKDLPDDWCCRNHPLNEYKHCHKPEQAVDIPKATLKKVVKTAEEKREALEKELKKNQQKLEELQRRTGAQPSTSMDETSHRAASPQSASAATRVSGNSRQPSPRPRQPQATPAQRQQRVAAPPPKQVAKPTRTPQVQAPPQRAAAQRATRNLNADSNANEASQSQ</sequence>
<feature type="compositionally biased region" description="Polar residues" evidence="7">
    <location>
        <begin position="608"/>
        <end position="621"/>
    </location>
</feature>
<dbReference type="Pfam" id="PF07496">
    <property type="entry name" value="zf-CW"/>
    <property type="match status" value="1"/>
</dbReference>
<feature type="region of interest" description="Disordered" evidence="7">
    <location>
        <begin position="576"/>
        <end position="689"/>
    </location>
</feature>
<evidence type="ECO:0000256" key="4">
    <source>
        <dbReference type="ARBA" id="ARBA00022833"/>
    </source>
</evidence>
<evidence type="ECO:0000259" key="8">
    <source>
        <dbReference type="PROSITE" id="PS51050"/>
    </source>
</evidence>
<evidence type="ECO:0000256" key="5">
    <source>
        <dbReference type="ARBA" id="ARBA00023054"/>
    </source>
</evidence>
<name>A7RVA4_NEMVE</name>
<feature type="compositionally biased region" description="Basic and acidic residues" evidence="7">
    <location>
        <begin position="576"/>
        <end position="589"/>
    </location>
</feature>
<dbReference type="OMA" id="NFASKTF"/>
<dbReference type="InterPro" id="IPR041006">
    <property type="entry name" value="Morc_S5"/>
</dbReference>
<proteinExistence type="predicted"/>
<dbReference type="PANTHER" id="PTHR23337:SF3">
    <property type="entry name" value="MORC FAMILY CW-TYPE ZINC FINGER 2"/>
    <property type="match status" value="1"/>
</dbReference>
<dbReference type="HOGENOM" id="CLU_011516_7_1_1"/>
<dbReference type="PANTHER" id="PTHR23337">
    <property type="entry name" value="ZINC FINGER CW-TYPE COILED-COIL DOMAIN PROTEIN 1"/>
    <property type="match status" value="1"/>
</dbReference>
<evidence type="ECO:0000256" key="2">
    <source>
        <dbReference type="ARBA" id="ARBA00022723"/>
    </source>
</evidence>
<dbReference type="InterPro" id="IPR036890">
    <property type="entry name" value="HATPase_C_sf"/>
</dbReference>
<dbReference type="SUPFAM" id="SSF55874">
    <property type="entry name" value="ATPase domain of HSP90 chaperone/DNA topoisomerase II/histidine kinase"/>
    <property type="match status" value="1"/>
</dbReference>
<keyword evidence="6" id="KW-0539">Nucleus</keyword>
<keyword evidence="2" id="KW-0479">Metal-binding</keyword>
<feature type="non-terminal residue" evidence="9">
    <location>
        <position position="1"/>
    </location>
</feature>
<evidence type="ECO:0000313" key="9">
    <source>
        <dbReference type="EMBL" id="EDO44608.1"/>
    </source>
</evidence>
<reference evidence="9 10" key="1">
    <citation type="journal article" date="2007" name="Science">
        <title>Sea anemone genome reveals ancestral eumetazoan gene repertoire and genomic organization.</title>
        <authorList>
            <person name="Putnam N.H."/>
            <person name="Srivastava M."/>
            <person name="Hellsten U."/>
            <person name="Dirks B."/>
            <person name="Chapman J."/>
            <person name="Salamov A."/>
            <person name="Terry A."/>
            <person name="Shapiro H."/>
            <person name="Lindquist E."/>
            <person name="Kapitonov V.V."/>
            <person name="Jurka J."/>
            <person name="Genikhovich G."/>
            <person name="Grigoriev I.V."/>
            <person name="Lucas S.M."/>
            <person name="Steele R.E."/>
            <person name="Finnerty J.R."/>
            <person name="Technau U."/>
            <person name="Martindale M.Q."/>
            <person name="Rokhsar D.S."/>
        </authorList>
    </citation>
    <scope>NUCLEOTIDE SEQUENCE [LARGE SCALE GENOMIC DNA]</scope>
    <source>
        <strain evidence="10">CH2 X CH6</strain>
    </source>
</reference>
<dbReference type="Proteomes" id="UP000001593">
    <property type="component" value="Unassembled WGS sequence"/>
</dbReference>
<accession>A7RVA4</accession>
<keyword evidence="3" id="KW-0863">Zinc-finger</keyword>
<dbReference type="EMBL" id="DS469543">
    <property type="protein sequence ID" value="EDO44608.1"/>
    <property type="molecule type" value="Genomic_DNA"/>
</dbReference>
<dbReference type="AlphaFoldDB" id="A7RVA4"/>
<dbReference type="GO" id="GO:0005634">
    <property type="term" value="C:nucleus"/>
    <property type="evidence" value="ECO:0000318"/>
    <property type="project" value="GO_Central"/>
</dbReference>
<dbReference type="STRING" id="45351.A7RVA4"/>
<dbReference type="PROSITE" id="PS51050">
    <property type="entry name" value="ZF_CW"/>
    <property type="match status" value="1"/>
</dbReference>
<dbReference type="InParanoid" id="A7RVA4"/>
<dbReference type="Pfam" id="PF13589">
    <property type="entry name" value="HATPase_c_3"/>
    <property type="match status" value="1"/>
</dbReference>
<evidence type="ECO:0000256" key="3">
    <source>
        <dbReference type="ARBA" id="ARBA00022771"/>
    </source>
</evidence>
<feature type="compositionally biased region" description="Polar residues" evidence="7">
    <location>
        <begin position="675"/>
        <end position="689"/>
    </location>
</feature>
<organism evidence="9 10">
    <name type="scientific">Nematostella vectensis</name>
    <name type="common">Starlet sea anemone</name>
    <dbReference type="NCBI Taxonomy" id="45351"/>
    <lineage>
        <taxon>Eukaryota</taxon>
        <taxon>Metazoa</taxon>
        <taxon>Cnidaria</taxon>
        <taxon>Anthozoa</taxon>
        <taxon>Hexacorallia</taxon>
        <taxon>Actiniaria</taxon>
        <taxon>Edwardsiidae</taxon>
        <taxon>Nematostella</taxon>
    </lineage>
</organism>
<feature type="compositionally biased region" description="Polar residues" evidence="7">
    <location>
        <begin position="591"/>
        <end position="600"/>
    </location>
</feature>
<evidence type="ECO:0000256" key="6">
    <source>
        <dbReference type="ARBA" id="ARBA00023242"/>
    </source>
</evidence>
<dbReference type="InterPro" id="IPR011124">
    <property type="entry name" value="Znf_CW"/>
</dbReference>
<gene>
    <name evidence="9" type="ORF">NEMVEDRAFT_v1g163141</name>
</gene>
<dbReference type="PhylomeDB" id="A7RVA4"/>
<keyword evidence="10" id="KW-1185">Reference proteome</keyword>
<evidence type="ECO:0000256" key="7">
    <source>
        <dbReference type="SAM" id="MobiDB-lite"/>
    </source>
</evidence>
<dbReference type="eggNOG" id="KOG1845">
    <property type="taxonomic scope" value="Eukaryota"/>
</dbReference>
<feature type="domain" description="CW-type" evidence="8">
    <location>
        <begin position="499"/>
        <end position="553"/>
    </location>
</feature>
<dbReference type="GO" id="GO:0008270">
    <property type="term" value="F:zinc ion binding"/>
    <property type="evidence" value="ECO:0007669"/>
    <property type="project" value="UniProtKB-KW"/>
</dbReference>
<keyword evidence="4" id="KW-0862">Zinc</keyword>
<dbReference type="Gene3D" id="3.30.565.10">
    <property type="entry name" value="Histidine kinase-like ATPase, C-terminal domain"/>
    <property type="match status" value="1"/>
</dbReference>
<dbReference type="Gene3D" id="3.30.40.100">
    <property type="match status" value="1"/>
</dbReference>
<comment type="subcellular location">
    <subcellularLocation>
        <location evidence="1">Nucleus</location>
    </subcellularLocation>
</comment>
<evidence type="ECO:0000256" key="1">
    <source>
        <dbReference type="ARBA" id="ARBA00004123"/>
    </source>
</evidence>
<dbReference type="Pfam" id="PF17942">
    <property type="entry name" value="Morc6_S5"/>
    <property type="match status" value="1"/>
</dbReference>
<feature type="compositionally biased region" description="Low complexity" evidence="7">
    <location>
        <begin position="631"/>
        <end position="674"/>
    </location>
</feature>
<keyword evidence="5" id="KW-0175">Coiled coil</keyword>
<protein>
    <recommendedName>
        <fullName evidence="8">CW-type domain-containing protein</fullName>
    </recommendedName>
</protein>